<dbReference type="EMBL" id="PXOH01000037">
    <property type="protein sequence ID" value="PSF32473.1"/>
    <property type="molecule type" value="Genomic_DNA"/>
</dbReference>
<dbReference type="PANTHER" id="PTHR43668">
    <property type="entry name" value="ALLANTOINASE"/>
    <property type="match status" value="1"/>
</dbReference>
<dbReference type="SUPFAM" id="SSF51338">
    <property type="entry name" value="Composite domain of metallo-dependent hydrolases"/>
    <property type="match status" value="1"/>
</dbReference>
<gene>
    <name evidence="3" type="ORF">C7H19_21495</name>
</gene>
<dbReference type="AlphaFoldDB" id="A0A2T1LS86"/>
<dbReference type="Proteomes" id="UP000239001">
    <property type="component" value="Unassembled WGS sequence"/>
</dbReference>
<dbReference type="Pfam" id="PF12890">
    <property type="entry name" value="DHOase"/>
    <property type="match status" value="1"/>
</dbReference>
<evidence type="ECO:0000313" key="4">
    <source>
        <dbReference type="Proteomes" id="UP000239001"/>
    </source>
</evidence>
<sequence length="425" mass="47058">MLNNSVLLRQVRVLNPLNCEDYITDILIREGQITAITSSLSTPKDTEIIEAQGLILAPGLVDLYSRSGEPGHEERETLKTLIDSATAGGFTRVSILPNTLPPLDTPEVVQSLYQKSQAITDNTSSRLSFWGNLTLGGKGEQMTELDDLANADIVGFTDGKPLENFALLRRLLEYLQPINKPIALFPVNTLLKGNGVIREGTESILYGLPGNPTISETTAIAAILEMIDSIRTPVHLMGVSTRRGVELIRDAKAKGIPVTASTSWMHLVFNTEDIKTYDPNLHLDPPLGNESDLLALVEGVKTGIIDAIAINHSPYTYEEKTVPFAEAPPGAIGLELALPILWEKFVKTEQWTALELIQALSINPLRCLGKQPTSIEPQKNAEVILFDQEKLWTVDRHHLKSRSYNTPWWGKEIRGQVIRIWNHQN</sequence>
<dbReference type="PANTHER" id="PTHR43668:SF2">
    <property type="entry name" value="ALLANTOINASE"/>
    <property type="match status" value="1"/>
</dbReference>
<proteinExistence type="predicted"/>
<dbReference type="GO" id="GO:0005737">
    <property type="term" value="C:cytoplasm"/>
    <property type="evidence" value="ECO:0007669"/>
    <property type="project" value="TreeGrafter"/>
</dbReference>
<dbReference type="InterPro" id="IPR032466">
    <property type="entry name" value="Metal_Hydrolase"/>
</dbReference>
<evidence type="ECO:0000313" key="3">
    <source>
        <dbReference type="EMBL" id="PSF32473.1"/>
    </source>
</evidence>
<dbReference type="OrthoDB" id="9765462at2"/>
<dbReference type="InterPro" id="IPR011059">
    <property type="entry name" value="Metal-dep_hydrolase_composite"/>
</dbReference>
<accession>A0A2T1LS86</accession>
<dbReference type="NCBIfam" id="NF005614">
    <property type="entry name" value="PRK07369.1"/>
    <property type="match status" value="1"/>
</dbReference>
<organism evidence="3 4">
    <name type="scientific">Aphanothece hegewaldii CCALA 016</name>
    <dbReference type="NCBI Taxonomy" id="2107694"/>
    <lineage>
        <taxon>Bacteria</taxon>
        <taxon>Bacillati</taxon>
        <taxon>Cyanobacteriota</taxon>
        <taxon>Cyanophyceae</taxon>
        <taxon>Oscillatoriophycideae</taxon>
        <taxon>Chroococcales</taxon>
        <taxon>Aphanothecaceae</taxon>
        <taxon>Aphanothece</taxon>
    </lineage>
</organism>
<dbReference type="Gene3D" id="3.20.20.140">
    <property type="entry name" value="Metal-dependent hydrolases"/>
    <property type="match status" value="1"/>
</dbReference>
<dbReference type="SUPFAM" id="SSF51556">
    <property type="entry name" value="Metallo-dependent hydrolases"/>
    <property type="match status" value="1"/>
</dbReference>
<dbReference type="GO" id="GO:0004038">
    <property type="term" value="F:allantoinase activity"/>
    <property type="evidence" value="ECO:0007669"/>
    <property type="project" value="TreeGrafter"/>
</dbReference>
<keyword evidence="4" id="KW-1185">Reference proteome</keyword>
<dbReference type="GO" id="GO:0046872">
    <property type="term" value="F:metal ion binding"/>
    <property type="evidence" value="ECO:0007669"/>
    <property type="project" value="InterPro"/>
</dbReference>
<feature type="domain" description="Dihydroorotase catalytic" evidence="2">
    <location>
        <begin position="55"/>
        <end position="224"/>
    </location>
</feature>
<dbReference type="CDD" id="cd01317">
    <property type="entry name" value="DHOase_IIa"/>
    <property type="match status" value="1"/>
</dbReference>
<dbReference type="InterPro" id="IPR004722">
    <property type="entry name" value="DHOase"/>
</dbReference>
<evidence type="ECO:0000256" key="1">
    <source>
        <dbReference type="ARBA" id="ARBA00022975"/>
    </source>
</evidence>
<dbReference type="Gene3D" id="2.30.40.10">
    <property type="entry name" value="Urease, subunit C, domain 1"/>
    <property type="match status" value="1"/>
</dbReference>
<dbReference type="NCBIfam" id="TIGR00857">
    <property type="entry name" value="pyrC_multi"/>
    <property type="match status" value="1"/>
</dbReference>
<reference evidence="3 4" key="1">
    <citation type="submission" date="2018-03" db="EMBL/GenBank/DDBJ databases">
        <title>The ancient ancestry and fast evolution of plastids.</title>
        <authorList>
            <person name="Moore K.R."/>
            <person name="Magnabosco C."/>
            <person name="Momper L."/>
            <person name="Gold D.A."/>
            <person name="Bosak T."/>
            <person name="Fournier G.P."/>
        </authorList>
    </citation>
    <scope>NUCLEOTIDE SEQUENCE [LARGE SCALE GENOMIC DNA]</scope>
    <source>
        <strain evidence="3 4">CCALA 016</strain>
    </source>
</reference>
<dbReference type="InterPro" id="IPR050138">
    <property type="entry name" value="DHOase/Allantoinase_Hydrolase"/>
</dbReference>
<keyword evidence="1" id="KW-0665">Pyrimidine biosynthesis</keyword>
<dbReference type="GO" id="GO:0004151">
    <property type="term" value="F:dihydroorotase activity"/>
    <property type="evidence" value="ECO:0007669"/>
    <property type="project" value="UniProtKB-EC"/>
</dbReference>
<dbReference type="RefSeq" id="WP_106458970.1">
    <property type="nucleotide sequence ID" value="NZ_PXOH01000037.1"/>
</dbReference>
<name>A0A2T1LS86_9CHRO</name>
<dbReference type="InterPro" id="IPR024403">
    <property type="entry name" value="DHOase_cat"/>
</dbReference>
<keyword evidence="3" id="KW-0378">Hydrolase</keyword>
<protein>
    <submittedName>
        <fullName evidence="3">Dihydroorotase</fullName>
        <ecNumber evidence="3">3.5.2.3</ecNumber>
    </submittedName>
</protein>
<dbReference type="EC" id="3.5.2.3" evidence="3"/>
<dbReference type="GO" id="GO:0006221">
    <property type="term" value="P:pyrimidine nucleotide biosynthetic process"/>
    <property type="evidence" value="ECO:0007669"/>
    <property type="project" value="UniProtKB-KW"/>
</dbReference>
<evidence type="ECO:0000259" key="2">
    <source>
        <dbReference type="Pfam" id="PF12890"/>
    </source>
</evidence>
<dbReference type="GO" id="GO:0006145">
    <property type="term" value="P:purine nucleobase catabolic process"/>
    <property type="evidence" value="ECO:0007669"/>
    <property type="project" value="TreeGrafter"/>
</dbReference>
<comment type="caution">
    <text evidence="3">The sequence shown here is derived from an EMBL/GenBank/DDBJ whole genome shotgun (WGS) entry which is preliminary data.</text>
</comment>
<reference evidence="3 4" key="2">
    <citation type="submission" date="2018-03" db="EMBL/GenBank/DDBJ databases">
        <authorList>
            <person name="Keele B.F."/>
        </authorList>
    </citation>
    <scope>NUCLEOTIDE SEQUENCE [LARGE SCALE GENOMIC DNA]</scope>
    <source>
        <strain evidence="3 4">CCALA 016</strain>
    </source>
</reference>